<dbReference type="SUPFAM" id="SSF51445">
    <property type="entry name" value="(Trans)glycosidases"/>
    <property type="match status" value="1"/>
</dbReference>
<reference evidence="3 4" key="1">
    <citation type="submission" date="2019-02" db="EMBL/GenBank/DDBJ databases">
        <title>Deep-cultivation of Planctomycetes and their phenomic and genomic characterization uncovers novel biology.</title>
        <authorList>
            <person name="Wiegand S."/>
            <person name="Jogler M."/>
            <person name="Boedeker C."/>
            <person name="Pinto D."/>
            <person name="Vollmers J."/>
            <person name="Rivas-Marin E."/>
            <person name="Kohn T."/>
            <person name="Peeters S.H."/>
            <person name="Heuer A."/>
            <person name="Rast P."/>
            <person name="Oberbeckmann S."/>
            <person name="Bunk B."/>
            <person name="Jeske O."/>
            <person name="Meyerdierks A."/>
            <person name="Storesund J.E."/>
            <person name="Kallscheuer N."/>
            <person name="Luecker S."/>
            <person name="Lage O.M."/>
            <person name="Pohl T."/>
            <person name="Merkel B.J."/>
            <person name="Hornburger P."/>
            <person name="Mueller R.-W."/>
            <person name="Bruemmer F."/>
            <person name="Labrenz M."/>
            <person name="Spormann A.M."/>
            <person name="Op Den Camp H."/>
            <person name="Overmann J."/>
            <person name="Amann R."/>
            <person name="Jetten M.S.M."/>
            <person name="Mascher T."/>
            <person name="Medema M.H."/>
            <person name="Devos D.P."/>
            <person name="Kaster A.-K."/>
            <person name="Ovreas L."/>
            <person name="Rohde M."/>
            <person name="Galperin M.Y."/>
            <person name="Jogler C."/>
        </authorList>
    </citation>
    <scope>NUCLEOTIDE SEQUENCE [LARGE SCALE GENOMIC DNA]</scope>
    <source>
        <strain evidence="3 4">Pla144</strain>
    </source>
</reference>
<dbReference type="InterPro" id="IPR036439">
    <property type="entry name" value="Dockerin_dom_sf"/>
</dbReference>
<dbReference type="Gene3D" id="1.10.1330.10">
    <property type="entry name" value="Dockerin domain"/>
    <property type="match status" value="1"/>
</dbReference>
<evidence type="ECO:0008006" key="5">
    <source>
        <dbReference type="Google" id="ProtNLM"/>
    </source>
</evidence>
<evidence type="ECO:0000256" key="2">
    <source>
        <dbReference type="SAM" id="SignalP"/>
    </source>
</evidence>
<proteinExistence type="predicted"/>
<dbReference type="GO" id="GO:0004553">
    <property type="term" value="F:hydrolase activity, hydrolyzing O-glycosyl compounds"/>
    <property type="evidence" value="ECO:0007669"/>
    <property type="project" value="InterPro"/>
</dbReference>
<gene>
    <name evidence="3" type="ORF">Pla144_42500</name>
</gene>
<dbReference type="OrthoDB" id="581851at2"/>
<evidence type="ECO:0000313" key="4">
    <source>
        <dbReference type="Proteomes" id="UP000318437"/>
    </source>
</evidence>
<accession>A0A5C6CJ30</accession>
<keyword evidence="2" id="KW-0732">Signal</keyword>
<dbReference type="EMBL" id="SJPS01000007">
    <property type="protein sequence ID" value="TWU22789.1"/>
    <property type="molecule type" value="Genomic_DNA"/>
</dbReference>
<dbReference type="InterPro" id="IPR002105">
    <property type="entry name" value="Dockerin_1_rpt"/>
</dbReference>
<evidence type="ECO:0000313" key="3">
    <source>
        <dbReference type="EMBL" id="TWU22789.1"/>
    </source>
</evidence>
<dbReference type="InterPro" id="IPR018247">
    <property type="entry name" value="EF_Hand_1_Ca_BS"/>
</dbReference>
<feature type="chain" id="PRO_5022842791" description="Glycoside hydrolase family 5 domain-containing protein" evidence="2">
    <location>
        <begin position="24"/>
        <end position="689"/>
    </location>
</feature>
<dbReference type="Proteomes" id="UP000318437">
    <property type="component" value="Unassembled WGS sequence"/>
</dbReference>
<protein>
    <recommendedName>
        <fullName evidence="5">Glycoside hydrolase family 5 domain-containing protein</fullName>
    </recommendedName>
</protein>
<dbReference type="RefSeq" id="WP_146452530.1">
    <property type="nucleotide sequence ID" value="NZ_SJPS01000007.1"/>
</dbReference>
<dbReference type="InterPro" id="IPR051923">
    <property type="entry name" value="Glycosyl_Hydrolase_39"/>
</dbReference>
<dbReference type="InterPro" id="IPR017853">
    <property type="entry name" value="GH"/>
</dbReference>
<feature type="signal peptide" evidence="2">
    <location>
        <begin position="1"/>
        <end position="23"/>
    </location>
</feature>
<name>A0A5C6CJ30_9BACT</name>
<evidence type="ECO:0000256" key="1">
    <source>
        <dbReference type="SAM" id="MobiDB-lite"/>
    </source>
</evidence>
<dbReference type="Pfam" id="PF00404">
    <property type="entry name" value="Dockerin_1"/>
    <property type="match status" value="1"/>
</dbReference>
<dbReference type="Gene3D" id="3.20.20.80">
    <property type="entry name" value="Glycosidases"/>
    <property type="match status" value="1"/>
</dbReference>
<dbReference type="AlphaFoldDB" id="A0A5C6CJ30"/>
<dbReference type="GO" id="GO:0000272">
    <property type="term" value="P:polysaccharide catabolic process"/>
    <property type="evidence" value="ECO:0007669"/>
    <property type="project" value="InterPro"/>
</dbReference>
<organism evidence="3 4">
    <name type="scientific">Bythopirellula polymerisocia</name>
    <dbReference type="NCBI Taxonomy" id="2528003"/>
    <lineage>
        <taxon>Bacteria</taxon>
        <taxon>Pseudomonadati</taxon>
        <taxon>Planctomycetota</taxon>
        <taxon>Planctomycetia</taxon>
        <taxon>Pirellulales</taxon>
        <taxon>Lacipirellulaceae</taxon>
        <taxon>Bythopirellula</taxon>
    </lineage>
</organism>
<dbReference type="PANTHER" id="PTHR12631">
    <property type="entry name" value="ALPHA-L-IDURONIDASE"/>
    <property type="match status" value="1"/>
</dbReference>
<comment type="caution">
    <text evidence="3">The sequence shown here is derived from an EMBL/GenBank/DDBJ whole genome shotgun (WGS) entry which is preliminary data.</text>
</comment>
<sequence precursor="true">MSLIYGYSSASYRLLICFGFSCAWLVATSQRASCDDIHGLNAGAPIWNGAIQLTPQKAAQFAATGTDSIRVNFRLDSGATSWNTTQLELYDEVIQNAKNAGLRILGLFSNETVAGGQTSWNFDPDGDGMNSYVNDFADTAQFLVDRYKNDIKQFEIWNEPNAWSNSNYPSDPQNAGGTYILPRVYAKMLSETYRHLNTGGQTLLSDFNISLTTGGLLAHDIGGSFSTAMPYFQQVYDQSSVWNSFQADTGLQYPWNDFGYHFYISQGSLVSTSQLSSYFNAVRSTQAANNDFSNVAVTEFGWQTVGSNTEQLQRDNMATAYNFLENQPYISGSYWYQWVDDGTGAWGIVHGNGVHKLSYDEFAARNNSSQPGGILFSTEHAANDGALSHSFSSSDILQGLIATERPGDKGWHSANPAATNGSSDPDGLPAFTDGIGDIGTGLTGLLNDFPGSGSPAKLLEYELGGAYDIDEIRIFTGNNGADGRIFSTTGVWTSNDGSSFEFLGYFQSDSSGVTNNSTTPGGPDGSTLVRIFRDDAIPLATDITHLRFDLYAVSNVDGVMFDPFNGVNSFTGTDDGFETAYVSPLVREIDVFGALSIIDNADFDGDDDVDGIDFLIWQRNFLSGTTLSEGDANSDGRVDETDLAIWQSQYGLTTSSVSHLSRVPESNSLIYLLLICLTLGSHRSNKQRL</sequence>
<keyword evidence="4" id="KW-1185">Reference proteome</keyword>
<feature type="region of interest" description="Disordered" evidence="1">
    <location>
        <begin position="407"/>
        <end position="426"/>
    </location>
</feature>
<dbReference type="PANTHER" id="PTHR12631:SF10">
    <property type="entry name" value="BETA-XYLOSIDASE-LIKE PROTEIN-RELATED"/>
    <property type="match status" value="1"/>
</dbReference>
<dbReference type="PROSITE" id="PS00018">
    <property type="entry name" value="EF_HAND_1"/>
    <property type="match status" value="1"/>
</dbReference>